<dbReference type="PROSITE" id="PS51364">
    <property type="entry name" value="TB"/>
    <property type="match status" value="1"/>
</dbReference>
<dbReference type="CDD" id="cd00054">
    <property type="entry name" value="EGF_CA"/>
    <property type="match status" value="1"/>
</dbReference>
<dbReference type="Pfam" id="PF07645">
    <property type="entry name" value="EGF_CA"/>
    <property type="match status" value="1"/>
</dbReference>
<evidence type="ECO:0000256" key="3">
    <source>
        <dbReference type="ARBA" id="ARBA00022737"/>
    </source>
</evidence>
<evidence type="ECO:0000259" key="8">
    <source>
        <dbReference type="PROSITE" id="PS51364"/>
    </source>
</evidence>
<evidence type="ECO:0000256" key="4">
    <source>
        <dbReference type="ARBA" id="ARBA00022837"/>
    </source>
</evidence>
<dbReference type="FunFam" id="2.10.25.10:FF:000046">
    <property type="entry name" value="Latent-transforming growth factor beta-binding protein 1 isoform x2"/>
    <property type="match status" value="1"/>
</dbReference>
<dbReference type="SUPFAM" id="SSF57196">
    <property type="entry name" value="EGF/Laminin"/>
    <property type="match status" value="2"/>
</dbReference>
<keyword evidence="4" id="KW-0106">Calcium</keyword>
<dbReference type="InterPro" id="IPR017878">
    <property type="entry name" value="TB_dom"/>
</dbReference>
<dbReference type="InterPro" id="IPR036773">
    <property type="entry name" value="TB_dom_sf"/>
</dbReference>
<dbReference type="SUPFAM" id="SSF57581">
    <property type="entry name" value="TB module/8-cys domain"/>
    <property type="match status" value="2"/>
</dbReference>
<name>A0AAD9CHV7_DISEL</name>
<dbReference type="Pfam" id="PF00683">
    <property type="entry name" value="TB"/>
    <property type="match status" value="2"/>
</dbReference>
<keyword evidence="6" id="KW-0325">Glycoprotein</keyword>
<dbReference type="Proteomes" id="UP001228049">
    <property type="component" value="Unassembled WGS sequence"/>
</dbReference>
<feature type="non-terminal residue" evidence="9">
    <location>
        <position position="1"/>
    </location>
</feature>
<feature type="region of interest" description="Disordered" evidence="7">
    <location>
        <begin position="268"/>
        <end position="288"/>
    </location>
</feature>
<dbReference type="PROSITE" id="PS01186">
    <property type="entry name" value="EGF_2"/>
    <property type="match status" value="1"/>
</dbReference>
<dbReference type="PROSITE" id="PS00010">
    <property type="entry name" value="ASX_HYDROXYL"/>
    <property type="match status" value="1"/>
</dbReference>
<dbReference type="Gene3D" id="3.90.290.10">
    <property type="entry name" value="TGF-beta binding (TB) domain"/>
    <property type="match status" value="2"/>
</dbReference>
<dbReference type="PANTHER" id="PTHR24039:SF28">
    <property type="entry name" value="EGF-LIKE DOMAIN-CONTAINING PROTEIN"/>
    <property type="match status" value="1"/>
</dbReference>
<dbReference type="SMART" id="SM00181">
    <property type="entry name" value="EGF"/>
    <property type="match status" value="2"/>
</dbReference>
<evidence type="ECO:0000256" key="2">
    <source>
        <dbReference type="ARBA" id="ARBA00022729"/>
    </source>
</evidence>
<gene>
    <name evidence="9" type="ORF">KUDE01_000666</name>
</gene>
<keyword evidence="1" id="KW-0245">EGF-like domain</keyword>
<feature type="domain" description="TB" evidence="8">
    <location>
        <begin position="30"/>
        <end position="83"/>
    </location>
</feature>
<reference evidence="9" key="1">
    <citation type="submission" date="2023-04" db="EMBL/GenBank/DDBJ databases">
        <title>Chromosome-level genome of Chaenocephalus aceratus.</title>
        <authorList>
            <person name="Park H."/>
        </authorList>
    </citation>
    <scope>NUCLEOTIDE SEQUENCE</scope>
    <source>
        <strain evidence="9">DE</strain>
        <tissue evidence="9">Muscle</tissue>
    </source>
</reference>
<dbReference type="InterPro" id="IPR001881">
    <property type="entry name" value="EGF-like_Ca-bd_dom"/>
</dbReference>
<keyword evidence="3" id="KW-0677">Repeat</keyword>
<dbReference type="SMART" id="SM00179">
    <property type="entry name" value="EGF_CA"/>
    <property type="match status" value="2"/>
</dbReference>
<dbReference type="InterPro" id="IPR049883">
    <property type="entry name" value="NOTCH1_EGF-like"/>
</dbReference>
<sequence length="342" mass="37374">MCECDQLGHEFDTGSRKCVNTAPQGESELRECYYNLAESGTCSLLVSNSSHQECCCTVGGGWGLGCQYTTCPHTHSDDFLSLCPSGRGYITTGPGAFSYTDVDECKRFHPEVCKNGVCVNNIPGYNCYCSSGYVYNSTLLECVAVLILCCWTTRRGTVSTPLTSKQGWGMECALCPPTDSEDYAALCSSFFPTFPETPPYFAPYSPDPPEYEDFSPAGGSRGRTSFSLPEGGGYPRQPDYSTGFYSEGDFGPPRSPPLLLPVDPRAERAFEAHPPPPSRSRGGGAPRRVYERRYEPYAGLNEAEDCGILHGCENGRCIRVAEGYTCDCYQGYELDMTSMTCI</sequence>
<protein>
    <submittedName>
        <fullName evidence="9">Latent-transforming growth factor beta-binding protein 4</fullName>
    </submittedName>
</protein>
<organism evidence="9 10">
    <name type="scientific">Dissostichus eleginoides</name>
    <name type="common">Patagonian toothfish</name>
    <name type="synonym">Dissostichus amissus</name>
    <dbReference type="NCBI Taxonomy" id="100907"/>
    <lineage>
        <taxon>Eukaryota</taxon>
        <taxon>Metazoa</taxon>
        <taxon>Chordata</taxon>
        <taxon>Craniata</taxon>
        <taxon>Vertebrata</taxon>
        <taxon>Euteleostomi</taxon>
        <taxon>Actinopterygii</taxon>
        <taxon>Neopterygii</taxon>
        <taxon>Teleostei</taxon>
        <taxon>Neoteleostei</taxon>
        <taxon>Acanthomorphata</taxon>
        <taxon>Eupercaria</taxon>
        <taxon>Perciformes</taxon>
        <taxon>Notothenioidei</taxon>
        <taxon>Nototheniidae</taxon>
        <taxon>Dissostichus</taxon>
    </lineage>
</organism>
<keyword evidence="10" id="KW-1185">Reference proteome</keyword>
<evidence type="ECO:0000313" key="10">
    <source>
        <dbReference type="Proteomes" id="UP001228049"/>
    </source>
</evidence>
<evidence type="ECO:0000256" key="7">
    <source>
        <dbReference type="SAM" id="MobiDB-lite"/>
    </source>
</evidence>
<dbReference type="Pfam" id="PF00008">
    <property type="entry name" value="EGF"/>
    <property type="match status" value="1"/>
</dbReference>
<evidence type="ECO:0000256" key="6">
    <source>
        <dbReference type="ARBA" id="ARBA00023180"/>
    </source>
</evidence>
<dbReference type="Gene3D" id="2.10.25.10">
    <property type="entry name" value="Laminin"/>
    <property type="match status" value="2"/>
</dbReference>
<dbReference type="PANTHER" id="PTHR24039">
    <property type="entry name" value="FIBRILLIN-RELATED"/>
    <property type="match status" value="1"/>
</dbReference>
<keyword evidence="5" id="KW-1015">Disulfide bond</keyword>
<evidence type="ECO:0000313" key="9">
    <source>
        <dbReference type="EMBL" id="KAK1899879.1"/>
    </source>
</evidence>
<accession>A0AAD9CHV7</accession>
<comment type="caution">
    <text evidence="9">The sequence shown here is derived from an EMBL/GenBank/DDBJ whole genome shotgun (WGS) entry which is preliminary data.</text>
</comment>
<dbReference type="InterPro" id="IPR000152">
    <property type="entry name" value="EGF-type_Asp/Asn_hydroxyl_site"/>
</dbReference>
<dbReference type="EMBL" id="JASDAP010000007">
    <property type="protein sequence ID" value="KAK1899879.1"/>
    <property type="molecule type" value="Genomic_DNA"/>
</dbReference>
<dbReference type="GO" id="GO:0005509">
    <property type="term" value="F:calcium ion binding"/>
    <property type="evidence" value="ECO:0007669"/>
    <property type="project" value="InterPro"/>
</dbReference>
<evidence type="ECO:0000256" key="1">
    <source>
        <dbReference type="ARBA" id="ARBA00022536"/>
    </source>
</evidence>
<dbReference type="InterPro" id="IPR018097">
    <property type="entry name" value="EGF_Ca-bd_CS"/>
</dbReference>
<keyword evidence="2" id="KW-0732">Signal</keyword>
<dbReference type="InterPro" id="IPR000742">
    <property type="entry name" value="EGF"/>
</dbReference>
<feature type="region of interest" description="Disordered" evidence="7">
    <location>
        <begin position="211"/>
        <end position="233"/>
    </location>
</feature>
<dbReference type="PROSITE" id="PS01187">
    <property type="entry name" value="EGF_CA"/>
    <property type="match status" value="1"/>
</dbReference>
<dbReference type="AlphaFoldDB" id="A0AAD9CHV7"/>
<evidence type="ECO:0000256" key="5">
    <source>
        <dbReference type="ARBA" id="ARBA00023157"/>
    </source>
</evidence>
<proteinExistence type="predicted"/>